<dbReference type="AlphaFoldDB" id="A0A7R9HTS4"/>
<accession>A0A7R9HTS4</accession>
<keyword evidence="2" id="KW-0472">Membrane</keyword>
<name>A0A7R9HTS4_9NEOP</name>
<proteinExistence type="predicted"/>
<feature type="transmembrane region" description="Helical" evidence="2">
    <location>
        <begin position="12"/>
        <end position="30"/>
    </location>
</feature>
<feature type="region of interest" description="Disordered" evidence="1">
    <location>
        <begin position="50"/>
        <end position="73"/>
    </location>
</feature>
<organism evidence="3">
    <name type="scientific">Timema monikensis</name>
    <dbReference type="NCBI Taxonomy" id="170555"/>
    <lineage>
        <taxon>Eukaryota</taxon>
        <taxon>Metazoa</taxon>
        <taxon>Ecdysozoa</taxon>
        <taxon>Arthropoda</taxon>
        <taxon>Hexapoda</taxon>
        <taxon>Insecta</taxon>
        <taxon>Pterygota</taxon>
        <taxon>Neoptera</taxon>
        <taxon>Polyneoptera</taxon>
        <taxon>Phasmatodea</taxon>
        <taxon>Timematodea</taxon>
        <taxon>Timematoidea</taxon>
        <taxon>Timematidae</taxon>
        <taxon>Timema</taxon>
    </lineage>
</organism>
<reference evidence="3" key="1">
    <citation type="submission" date="2020-11" db="EMBL/GenBank/DDBJ databases">
        <authorList>
            <person name="Tran Van P."/>
        </authorList>
    </citation>
    <scope>NUCLEOTIDE SEQUENCE</scope>
</reference>
<evidence type="ECO:0000256" key="1">
    <source>
        <dbReference type="SAM" id="MobiDB-lite"/>
    </source>
</evidence>
<protein>
    <submittedName>
        <fullName evidence="3">Uncharacterized protein</fullName>
    </submittedName>
</protein>
<keyword evidence="2" id="KW-0812">Transmembrane</keyword>
<sequence length="106" mass="11445">MRAGSAGSGTNTIAIAVPIVVVFMVVLSTLSSGNDPYKLDINIGCSSAQSSTNKHHHVHSGGWQKPPSHEVHWERRSGIPPEYSTLVSSEGDTWGDNHQIVYSGYR</sequence>
<evidence type="ECO:0000313" key="3">
    <source>
        <dbReference type="EMBL" id="CAD7434489.1"/>
    </source>
</evidence>
<keyword evidence="2" id="KW-1133">Transmembrane helix</keyword>
<gene>
    <name evidence="3" type="ORF">TMSB3V08_LOCUS11140</name>
</gene>
<evidence type="ECO:0000256" key="2">
    <source>
        <dbReference type="SAM" id="Phobius"/>
    </source>
</evidence>
<dbReference type="EMBL" id="OB797672">
    <property type="protein sequence ID" value="CAD7434489.1"/>
    <property type="molecule type" value="Genomic_DNA"/>
</dbReference>